<keyword evidence="10" id="KW-0378">Hydrolase</keyword>
<proteinExistence type="inferred from homology"/>
<feature type="compositionally biased region" description="Basic and acidic residues" evidence="8">
    <location>
        <begin position="212"/>
        <end position="227"/>
    </location>
</feature>
<comment type="cofactor">
    <cofactor evidence="7">
        <name>a divalent metal cation</name>
        <dbReference type="ChEBI" id="CHEBI:60240"/>
    </cofactor>
    <text evidence="7">Binds 1 divalent metal cation per subunit.</text>
</comment>
<dbReference type="PANTHER" id="PTHR11735">
    <property type="entry name" value="TRNA N6-ADENOSINE THREONYLCARBAMOYLTRANSFERASE"/>
    <property type="match status" value="1"/>
</dbReference>
<dbReference type="GO" id="GO:0046872">
    <property type="term" value="F:metal ion binding"/>
    <property type="evidence" value="ECO:0007669"/>
    <property type="project" value="UniProtKB-KW"/>
</dbReference>
<dbReference type="GO" id="GO:0008233">
    <property type="term" value="F:peptidase activity"/>
    <property type="evidence" value="ECO:0007669"/>
    <property type="project" value="UniProtKB-KW"/>
</dbReference>
<dbReference type="InterPro" id="IPR017861">
    <property type="entry name" value="KAE1/TsaD"/>
</dbReference>
<name>A0A317XTH3_9BASI</name>
<feature type="region of interest" description="Disordered" evidence="8">
    <location>
        <begin position="27"/>
        <end position="61"/>
    </location>
</feature>
<evidence type="ECO:0000256" key="8">
    <source>
        <dbReference type="SAM" id="MobiDB-lite"/>
    </source>
</evidence>
<evidence type="ECO:0000256" key="6">
    <source>
        <dbReference type="ARBA" id="ARBA00048117"/>
    </source>
</evidence>
<feature type="region of interest" description="Disordered" evidence="8">
    <location>
        <begin position="561"/>
        <end position="602"/>
    </location>
</feature>
<evidence type="ECO:0000256" key="5">
    <source>
        <dbReference type="ARBA" id="ARBA00023315"/>
    </source>
</evidence>
<evidence type="ECO:0000313" key="10">
    <source>
        <dbReference type="EMBL" id="PWZ01392.1"/>
    </source>
</evidence>
<dbReference type="InterPro" id="IPR017860">
    <property type="entry name" value="Peptidase_M22_CS"/>
</dbReference>
<evidence type="ECO:0000256" key="4">
    <source>
        <dbReference type="ARBA" id="ARBA00022723"/>
    </source>
</evidence>
<accession>A0A317XTH3</accession>
<dbReference type="GO" id="GO:0005739">
    <property type="term" value="C:mitochondrion"/>
    <property type="evidence" value="ECO:0007669"/>
    <property type="project" value="UniProtKB-SubCell"/>
</dbReference>
<feature type="domain" description="Gcp-like" evidence="9">
    <location>
        <begin position="239"/>
        <end position="313"/>
    </location>
</feature>
<dbReference type="PROSITE" id="PS01016">
    <property type="entry name" value="GLYCOPROTEASE"/>
    <property type="match status" value="1"/>
</dbReference>
<feature type="domain" description="Gcp-like" evidence="9">
    <location>
        <begin position="336"/>
        <end position="419"/>
    </location>
</feature>
<dbReference type="GO" id="GO:0006508">
    <property type="term" value="P:proteolysis"/>
    <property type="evidence" value="ECO:0007669"/>
    <property type="project" value="UniProtKB-KW"/>
</dbReference>
<dbReference type="FunCoup" id="A0A317XTH3">
    <property type="interactions" value="305"/>
</dbReference>
<dbReference type="GO" id="GO:0072670">
    <property type="term" value="P:mitochondrial tRNA threonylcarbamoyladenosine modification"/>
    <property type="evidence" value="ECO:0007669"/>
    <property type="project" value="TreeGrafter"/>
</dbReference>
<comment type="catalytic activity">
    <reaction evidence="6 7">
        <text>L-threonylcarbamoyladenylate + adenosine(37) in tRNA = N(6)-L-threonylcarbamoyladenosine(37) in tRNA + AMP + H(+)</text>
        <dbReference type="Rhea" id="RHEA:37059"/>
        <dbReference type="Rhea" id="RHEA-COMP:10162"/>
        <dbReference type="Rhea" id="RHEA-COMP:10163"/>
        <dbReference type="ChEBI" id="CHEBI:15378"/>
        <dbReference type="ChEBI" id="CHEBI:73682"/>
        <dbReference type="ChEBI" id="CHEBI:74411"/>
        <dbReference type="ChEBI" id="CHEBI:74418"/>
        <dbReference type="ChEBI" id="CHEBI:456215"/>
        <dbReference type="EC" id="2.3.1.234"/>
    </reaction>
</comment>
<gene>
    <name evidence="10" type="ORF">BCV70DRAFT_73152</name>
</gene>
<keyword evidence="7" id="KW-0496">Mitochondrion</keyword>
<comment type="function">
    <text evidence="7">Required for the formation of a threonylcarbamoyl group on adenosine at position 37 (t(6)A37) in mitochondrial tRNAs that read codons beginning with adenine. Probably involved in the transfer of the threonylcarbamoyl moiety of threonylcarbamoyl-AMP (TC-AMP) to the N6 group of A37. Involved in mitochondrial genome maintenance.</text>
</comment>
<dbReference type="PRINTS" id="PR00789">
    <property type="entry name" value="OSIALOPTASE"/>
</dbReference>
<keyword evidence="2 7" id="KW-0808">Transferase</keyword>
<keyword evidence="4 7" id="KW-0479">Metal-binding</keyword>
<feature type="region of interest" description="Disordered" evidence="8">
    <location>
        <begin position="209"/>
        <end position="236"/>
    </location>
</feature>
<sequence length="602" mass="63524">MLRCSAGRRSLVRISRLARRGELFVPPTSTSTSLSLTPLSSRSSARTPSISRPTSTARSISTTTANAIEATATATATAKGTSPRLILGIESSCDDSCASVVCSDRRILSSVVIKQDHSLTGGIHPLHAAMGHHSNIPLAISRALSDAGVTIGDVAAIAVTRGPGMTSSLSVGLTAAKTLAAVHGVPLVYVHHMQAHALTPLLACQSDTMPESESRIRSQHHDQHQELDSSTPTQPAKAGPAFPFLTLLVSGGHTMLVLAQSVGEFKILANTSDDSIGEAFDKVARDLGIPWTSAPGAALEALAAEATCPTSTSISTAAAKQEHVLAVDVDTAVGKTSKNEKEEKEKSRIKFPVPCKGQPKFSFSGLKSAVSRFIEAEIGNQQTQTRGMGMGRKRAAEIAHAFQVAACEQLSDKLRMVLRPSPSSPLSCSFGDPGGLVGKDPKGRLYPRISLLPGSLQANFQQTTEQEAEGGGEKKEPLLQAESIQSVVVSGGVASNAFLRSTLRKCLDEMGRGDVGLYFPPLELCTDNAAMVAWTAHLDWSARTRDTSKLARAKWSLEELRSEPGSAVHFSPSSSPSPSLSRPAETQTQSQTRAQSQSQVSK</sequence>
<dbReference type="EC" id="2.3.1.234" evidence="1"/>
<dbReference type="PANTHER" id="PTHR11735:SF6">
    <property type="entry name" value="TRNA N6-ADENOSINE THREONYLCARBAMOYLTRANSFERASE, MITOCHONDRIAL"/>
    <property type="match status" value="1"/>
</dbReference>
<dbReference type="EMBL" id="KZ819190">
    <property type="protein sequence ID" value="PWZ01392.1"/>
    <property type="molecule type" value="Genomic_DNA"/>
</dbReference>
<dbReference type="HAMAP" id="MF_01445">
    <property type="entry name" value="TsaD"/>
    <property type="match status" value="1"/>
</dbReference>
<evidence type="ECO:0000313" key="11">
    <source>
        <dbReference type="Proteomes" id="UP000246740"/>
    </source>
</evidence>
<keyword evidence="11" id="KW-1185">Reference proteome</keyword>
<evidence type="ECO:0000256" key="3">
    <source>
        <dbReference type="ARBA" id="ARBA00022694"/>
    </source>
</evidence>
<organism evidence="10 11">
    <name type="scientific">Testicularia cyperi</name>
    <dbReference type="NCBI Taxonomy" id="1882483"/>
    <lineage>
        <taxon>Eukaryota</taxon>
        <taxon>Fungi</taxon>
        <taxon>Dikarya</taxon>
        <taxon>Basidiomycota</taxon>
        <taxon>Ustilaginomycotina</taxon>
        <taxon>Ustilaginomycetes</taxon>
        <taxon>Ustilaginales</taxon>
        <taxon>Anthracoideaceae</taxon>
        <taxon>Testicularia</taxon>
    </lineage>
</organism>
<dbReference type="Proteomes" id="UP000246740">
    <property type="component" value="Unassembled WGS sequence"/>
</dbReference>
<dbReference type="SUPFAM" id="SSF53067">
    <property type="entry name" value="Actin-like ATPase domain"/>
    <property type="match status" value="3"/>
</dbReference>
<dbReference type="OrthoDB" id="10259622at2759"/>
<comment type="subcellular location">
    <subcellularLocation>
        <location evidence="7">Mitochondrion</location>
    </subcellularLocation>
</comment>
<evidence type="ECO:0000256" key="1">
    <source>
        <dbReference type="ARBA" id="ARBA00012156"/>
    </source>
</evidence>
<evidence type="ECO:0000256" key="2">
    <source>
        <dbReference type="ARBA" id="ARBA00022679"/>
    </source>
</evidence>
<dbReference type="GO" id="GO:0061711">
    <property type="term" value="F:tRNA N(6)-L-threonylcarbamoyladenine synthase activity"/>
    <property type="evidence" value="ECO:0007669"/>
    <property type="project" value="UniProtKB-EC"/>
</dbReference>
<keyword evidence="5 7" id="KW-0012">Acyltransferase</keyword>
<keyword evidence="3 7" id="KW-0819">tRNA processing</keyword>
<dbReference type="InterPro" id="IPR043129">
    <property type="entry name" value="ATPase_NBD"/>
</dbReference>
<comment type="subunit">
    <text evidence="7">Homodimer.</text>
</comment>
<feature type="compositionally biased region" description="Low complexity" evidence="8">
    <location>
        <begin position="571"/>
        <end position="602"/>
    </location>
</feature>
<dbReference type="InParanoid" id="A0A317XTH3"/>
<keyword evidence="10" id="KW-0645">Protease</keyword>
<dbReference type="InterPro" id="IPR022450">
    <property type="entry name" value="TsaD"/>
</dbReference>
<feature type="domain" description="Gcp-like" evidence="9">
    <location>
        <begin position="472"/>
        <end position="534"/>
    </location>
</feature>
<dbReference type="CDD" id="cd24134">
    <property type="entry name" value="ASKHA_NBD_OSGEPL1_QRI7_euk"/>
    <property type="match status" value="1"/>
</dbReference>
<comment type="similarity">
    <text evidence="7">Belongs to the KAE1 / TsaD family.</text>
</comment>
<dbReference type="InterPro" id="IPR000905">
    <property type="entry name" value="Gcp-like_dom"/>
</dbReference>
<dbReference type="STRING" id="1882483.A0A317XTH3"/>
<dbReference type="Gene3D" id="3.30.420.40">
    <property type="match status" value="2"/>
</dbReference>
<evidence type="ECO:0000256" key="7">
    <source>
        <dbReference type="HAMAP-Rule" id="MF_03179"/>
    </source>
</evidence>
<dbReference type="AlphaFoldDB" id="A0A317XTH3"/>
<evidence type="ECO:0000259" key="9">
    <source>
        <dbReference type="Pfam" id="PF00814"/>
    </source>
</evidence>
<feature type="domain" description="Gcp-like" evidence="9">
    <location>
        <begin position="107"/>
        <end position="210"/>
    </location>
</feature>
<protein>
    <recommendedName>
        <fullName evidence="1">N(6)-L-threonylcarbamoyladenine synthase</fullName>
        <ecNumber evidence="1">2.3.1.234</ecNumber>
    </recommendedName>
</protein>
<dbReference type="Pfam" id="PF00814">
    <property type="entry name" value="TsaD"/>
    <property type="match status" value="4"/>
</dbReference>
<reference evidence="10 11" key="1">
    <citation type="journal article" date="2018" name="Mol. Biol. Evol.">
        <title>Broad Genomic Sampling Reveals a Smut Pathogenic Ancestry of the Fungal Clade Ustilaginomycotina.</title>
        <authorList>
            <person name="Kijpornyongpan T."/>
            <person name="Mondo S.J."/>
            <person name="Barry K."/>
            <person name="Sandor L."/>
            <person name="Lee J."/>
            <person name="Lipzen A."/>
            <person name="Pangilinan J."/>
            <person name="LaButti K."/>
            <person name="Hainaut M."/>
            <person name="Henrissat B."/>
            <person name="Grigoriev I.V."/>
            <person name="Spatafora J.W."/>
            <person name="Aime M.C."/>
        </authorList>
    </citation>
    <scope>NUCLEOTIDE SEQUENCE [LARGE SCALE GENOMIC DNA]</scope>
    <source>
        <strain evidence="10 11">MCA 3645</strain>
    </source>
</reference>